<dbReference type="GO" id="GO:0002953">
    <property type="term" value="F:5'-deoxynucleotidase activity"/>
    <property type="evidence" value="ECO:0007669"/>
    <property type="project" value="InterPro"/>
</dbReference>
<organism evidence="4 5">
    <name type="scientific">Amniculicola lignicola CBS 123094</name>
    <dbReference type="NCBI Taxonomy" id="1392246"/>
    <lineage>
        <taxon>Eukaryota</taxon>
        <taxon>Fungi</taxon>
        <taxon>Dikarya</taxon>
        <taxon>Ascomycota</taxon>
        <taxon>Pezizomycotina</taxon>
        <taxon>Dothideomycetes</taxon>
        <taxon>Pleosporomycetidae</taxon>
        <taxon>Pleosporales</taxon>
        <taxon>Amniculicolaceae</taxon>
        <taxon>Amniculicola</taxon>
    </lineage>
</organism>
<feature type="non-terminal residue" evidence="4">
    <location>
        <position position="71"/>
    </location>
</feature>
<keyword evidence="1" id="KW-0479">Metal-binding</keyword>
<dbReference type="GO" id="GO:0046872">
    <property type="term" value="F:metal ion binding"/>
    <property type="evidence" value="ECO:0007669"/>
    <property type="project" value="UniProtKB-KW"/>
</dbReference>
<protein>
    <recommendedName>
        <fullName evidence="3">HD domain-containing protein</fullName>
    </recommendedName>
</protein>
<gene>
    <name evidence="4" type="ORF">P154DRAFT_376908</name>
</gene>
<keyword evidence="2" id="KW-0378">Hydrolase</keyword>
<name>A0A6A5WJZ1_9PLEO</name>
<evidence type="ECO:0000256" key="1">
    <source>
        <dbReference type="ARBA" id="ARBA00022723"/>
    </source>
</evidence>
<feature type="non-terminal residue" evidence="4">
    <location>
        <position position="1"/>
    </location>
</feature>
<dbReference type="GO" id="GO:0005737">
    <property type="term" value="C:cytoplasm"/>
    <property type="evidence" value="ECO:0007669"/>
    <property type="project" value="TreeGrafter"/>
</dbReference>
<reference evidence="4" key="1">
    <citation type="journal article" date="2020" name="Stud. Mycol.">
        <title>101 Dothideomycetes genomes: a test case for predicting lifestyles and emergence of pathogens.</title>
        <authorList>
            <person name="Haridas S."/>
            <person name="Albert R."/>
            <person name="Binder M."/>
            <person name="Bloem J."/>
            <person name="Labutti K."/>
            <person name="Salamov A."/>
            <person name="Andreopoulos B."/>
            <person name="Baker S."/>
            <person name="Barry K."/>
            <person name="Bills G."/>
            <person name="Bluhm B."/>
            <person name="Cannon C."/>
            <person name="Castanera R."/>
            <person name="Culley D."/>
            <person name="Daum C."/>
            <person name="Ezra D."/>
            <person name="Gonzalez J."/>
            <person name="Henrissat B."/>
            <person name="Kuo A."/>
            <person name="Liang C."/>
            <person name="Lipzen A."/>
            <person name="Lutzoni F."/>
            <person name="Magnuson J."/>
            <person name="Mondo S."/>
            <person name="Nolan M."/>
            <person name="Ohm R."/>
            <person name="Pangilinan J."/>
            <person name="Park H.-J."/>
            <person name="Ramirez L."/>
            <person name="Alfaro M."/>
            <person name="Sun H."/>
            <person name="Tritt A."/>
            <person name="Yoshinaga Y."/>
            <person name="Zwiers L.-H."/>
            <person name="Turgeon B."/>
            <person name="Goodwin S."/>
            <person name="Spatafora J."/>
            <person name="Crous P."/>
            <person name="Grigoriev I."/>
        </authorList>
    </citation>
    <scope>NUCLEOTIDE SEQUENCE</scope>
    <source>
        <strain evidence="4">CBS 123094</strain>
    </source>
</reference>
<feature type="domain" description="HD" evidence="3">
    <location>
        <begin position="8"/>
        <end position="70"/>
    </location>
</feature>
<dbReference type="InterPro" id="IPR039356">
    <property type="entry name" value="YfbR/HDDC2"/>
</dbReference>
<dbReference type="PANTHER" id="PTHR11845:SF13">
    <property type="entry name" value="5'-DEOXYNUCLEOTIDASE HDDC2"/>
    <property type="match status" value="1"/>
</dbReference>
<dbReference type="InterPro" id="IPR006674">
    <property type="entry name" value="HD_domain"/>
</dbReference>
<sequence length="71" mass="8433">FFFLKLIRELKNTLRCSWFLHSIHNSKSISNYMYYIAIMYLMVNRIKATYIALIYNIREVIIGDIAPVDGI</sequence>
<keyword evidence="5" id="KW-1185">Reference proteome</keyword>
<evidence type="ECO:0000313" key="5">
    <source>
        <dbReference type="Proteomes" id="UP000799779"/>
    </source>
</evidence>
<dbReference type="PANTHER" id="PTHR11845">
    <property type="entry name" value="5'-DEOXYNUCLEOTIDASE HDDC2"/>
    <property type="match status" value="1"/>
</dbReference>
<dbReference type="Gene3D" id="1.10.3210.10">
    <property type="entry name" value="Hypothetical protein af1432"/>
    <property type="match status" value="1"/>
</dbReference>
<dbReference type="SUPFAM" id="SSF109604">
    <property type="entry name" value="HD-domain/PDEase-like"/>
    <property type="match status" value="1"/>
</dbReference>
<dbReference type="EMBL" id="ML977585">
    <property type="protein sequence ID" value="KAF2001129.1"/>
    <property type="molecule type" value="Genomic_DNA"/>
</dbReference>
<dbReference type="AlphaFoldDB" id="A0A6A5WJZ1"/>
<dbReference type="OrthoDB" id="442176at2759"/>
<dbReference type="Pfam" id="PF13023">
    <property type="entry name" value="HD_3"/>
    <property type="match status" value="1"/>
</dbReference>
<evidence type="ECO:0000313" key="4">
    <source>
        <dbReference type="EMBL" id="KAF2001129.1"/>
    </source>
</evidence>
<evidence type="ECO:0000259" key="3">
    <source>
        <dbReference type="Pfam" id="PF13023"/>
    </source>
</evidence>
<dbReference type="Proteomes" id="UP000799779">
    <property type="component" value="Unassembled WGS sequence"/>
</dbReference>
<proteinExistence type="predicted"/>
<accession>A0A6A5WJZ1</accession>
<evidence type="ECO:0000256" key="2">
    <source>
        <dbReference type="ARBA" id="ARBA00022801"/>
    </source>
</evidence>